<keyword evidence="2" id="KW-1185">Reference proteome</keyword>
<name>A0A1Q9F385_SYMMI</name>
<accession>A0A1Q9F385</accession>
<evidence type="ECO:0000313" key="1">
    <source>
        <dbReference type="EMBL" id="OLQ14072.1"/>
    </source>
</evidence>
<dbReference type="EMBL" id="LSRX01000020">
    <property type="protein sequence ID" value="OLQ14072.1"/>
    <property type="molecule type" value="Genomic_DNA"/>
</dbReference>
<dbReference type="AlphaFoldDB" id="A0A1Q9F385"/>
<evidence type="ECO:0000313" key="2">
    <source>
        <dbReference type="Proteomes" id="UP000186817"/>
    </source>
</evidence>
<reference evidence="1 2" key="1">
    <citation type="submission" date="2016-02" db="EMBL/GenBank/DDBJ databases">
        <title>Genome analysis of coral dinoflagellate symbionts highlights evolutionary adaptations to a symbiotic lifestyle.</title>
        <authorList>
            <person name="Aranda M."/>
            <person name="Li Y."/>
            <person name="Liew Y.J."/>
            <person name="Baumgarten S."/>
            <person name="Simakov O."/>
            <person name="Wilson M."/>
            <person name="Piel J."/>
            <person name="Ashoor H."/>
            <person name="Bougouffa S."/>
            <person name="Bajic V.B."/>
            <person name="Ryu T."/>
            <person name="Ravasi T."/>
            <person name="Bayer T."/>
            <person name="Micklem G."/>
            <person name="Kim H."/>
            <person name="Bhak J."/>
            <person name="Lajeunesse T.C."/>
            <person name="Voolstra C.R."/>
        </authorList>
    </citation>
    <scope>NUCLEOTIDE SEQUENCE [LARGE SCALE GENOMIC DNA]</scope>
    <source>
        <strain evidence="1 2">CCMP2467</strain>
    </source>
</reference>
<comment type="caution">
    <text evidence="1">The sequence shown here is derived from an EMBL/GenBank/DDBJ whole genome shotgun (WGS) entry which is preliminary data.</text>
</comment>
<organism evidence="1 2">
    <name type="scientific">Symbiodinium microadriaticum</name>
    <name type="common">Dinoflagellate</name>
    <name type="synonym">Zooxanthella microadriatica</name>
    <dbReference type="NCBI Taxonomy" id="2951"/>
    <lineage>
        <taxon>Eukaryota</taxon>
        <taxon>Sar</taxon>
        <taxon>Alveolata</taxon>
        <taxon>Dinophyceae</taxon>
        <taxon>Suessiales</taxon>
        <taxon>Symbiodiniaceae</taxon>
        <taxon>Symbiodinium</taxon>
    </lineage>
</organism>
<protein>
    <submittedName>
        <fullName evidence="1">Uncharacterized protein</fullName>
    </submittedName>
</protein>
<sequence length="196" mass="20985">MKAAEIAPPTLDYSFPRKEAASWFHAHFMRCGASLSKASLWTRILALLLLRVSAVRPSHEETAMRAMRFAGPEDQDDADANRSLFENLPGKLEPIVGKKLPLWQVEAGVMGGLVLLLPLGFITSAGDRDGENSLVFAALRLFVVLCRGSKTAAASALPAAGGEEEKGAEGATADEKLPIFSLVLSREWGNGLLGLL</sequence>
<dbReference type="OrthoDB" id="10645809at2759"/>
<proteinExistence type="predicted"/>
<dbReference type="Proteomes" id="UP000186817">
    <property type="component" value="Unassembled WGS sequence"/>
</dbReference>
<gene>
    <name evidence="1" type="ORF">AK812_SmicGene1802</name>
</gene>